<dbReference type="OrthoDB" id="9814400at2"/>
<dbReference type="RefSeq" id="WP_094416123.1">
    <property type="nucleotide sequence ID" value="NZ_NOXV01000298.1"/>
</dbReference>
<gene>
    <name evidence="4" type="ORF">CHU92_12635</name>
</gene>
<keyword evidence="5" id="KW-1185">Reference proteome</keyword>
<dbReference type="Proteomes" id="UP000216605">
    <property type="component" value="Unassembled WGS sequence"/>
</dbReference>
<accession>A0A255YXL3</accession>
<organism evidence="4 5">
    <name type="scientific">Flavobacterium cyanobacteriorum</name>
    <dbReference type="NCBI Taxonomy" id="2022802"/>
    <lineage>
        <taxon>Bacteria</taxon>
        <taxon>Pseudomonadati</taxon>
        <taxon>Bacteroidota</taxon>
        <taxon>Flavobacteriia</taxon>
        <taxon>Flavobacteriales</taxon>
        <taxon>Flavobacteriaceae</taxon>
        <taxon>Flavobacterium</taxon>
    </lineage>
</organism>
<feature type="active site" evidence="1">
    <location>
        <position position="184"/>
    </location>
</feature>
<dbReference type="InterPro" id="IPR040198">
    <property type="entry name" value="Fido_containing"/>
</dbReference>
<sequence>MEALIKPQYFEQWKAMLDVNIQEEFSAIQKMELEPHSFTFYTSVSVMSSSKIEGEQMEVDSYVKHKVLNIEYLPELTEKPNDLYKAYLFARDNKLTQSNFLQAHLFIAAHLLPKNQQGVIRTSEMVVLEHKTGRIQYEAAPAAIVKERYNLLWKEIEMLLNKALTIEEAFYYAAFIHLAFVNIHPFGDSNGRISRLLEKWFLAEKLGERAWYIKSEKYYYKHVNDYYRNLARLGLFYEKLEYEKSIPFLLMLPNSLTNFD</sequence>
<comment type="caution">
    <text evidence="4">The sequence shown here is derived from an EMBL/GenBank/DDBJ whole genome shotgun (WGS) entry which is preliminary data.</text>
</comment>
<dbReference type="SUPFAM" id="SSF140931">
    <property type="entry name" value="Fic-like"/>
    <property type="match status" value="1"/>
</dbReference>
<evidence type="ECO:0000313" key="5">
    <source>
        <dbReference type="Proteomes" id="UP000216605"/>
    </source>
</evidence>
<keyword evidence="2" id="KW-0547">Nucleotide-binding</keyword>
<dbReference type="EMBL" id="NOXV01000298">
    <property type="protein sequence ID" value="OYQ33928.1"/>
    <property type="molecule type" value="Genomic_DNA"/>
</dbReference>
<protein>
    <recommendedName>
        <fullName evidence="3">Fido domain-containing protein</fullName>
    </recommendedName>
</protein>
<dbReference type="Pfam" id="PF02661">
    <property type="entry name" value="Fic"/>
    <property type="match status" value="1"/>
</dbReference>
<dbReference type="PANTHER" id="PTHR13504:SF38">
    <property type="entry name" value="FIDO DOMAIN-CONTAINING PROTEIN"/>
    <property type="match status" value="1"/>
</dbReference>
<dbReference type="PROSITE" id="PS51459">
    <property type="entry name" value="FIDO"/>
    <property type="match status" value="1"/>
</dbReference>
<dbReference type="InterPro" id="IPR003812">
    <property type="entry name" value="Fido"/>
</dbReference>
<evidence type="ECO:0000313" key="4">
    <source>
        <dbReference type="EMBL" id="OYQ33928.1"/>
    </source>
</evidence>
<evidence type="ECO:0000256" key="1">
    <source>
        <dbReference type="PIRSR" id="PIRSR640198-1"/>
    </source>
</evidence>
<dbReference type="InterPro" id="IPR036597">
    <property type="entry name" value="Fido-like_dom_sf"/>
</dbReference>
<keyword evidence="2" id="KW-0067">ATP-binding</keyword>
<name>A0A255YXL3_9FLAO</name>
<reference evidence="4 5" key="1">
    <citation type="submission" date="2017-07" db="EMBL/GenBank/DDBJ databases">
        <title>Flavobacterium cyanobacteriorum sp. nov., isolated from cyanobacterial aggregates in a eutrophic lake.</title>
        <authorList>
            <person name="Cai H."/>
        </authorList>
    </citation>
    <scope>NUCLEOTIDE SEQUENCE [LARGE SCALE GENOMIC DNA]</scope>
    <source>
        <strain evidence="4 5">TH021</strain>
    </source>
</reference>
<proteinExistence type="predicted"/>
<dbReference type="AlphaFoldDB" id="A0A255YXL3"/>
<evidence type="ECO:0000256" key="2">
    <source>
        <dbReference type="PIRSR" id="PIRSR640198-2"/>
    </source>
</evidence>
<dbReference type="Gene3D" id="1.10.3290.10">
    <property type="entry name" value="Fido-like domain"/>
    <property type="match status" value="1"/>
</dbReference>
<feature type="domain" description="Fido" evidence="3">
    <location>
        <begin position="95"/>
        <end position="251"/>
    </location>
</feature>
<dbReference type="PANTHER" id="PTHR13504">
    <property type="entry name" value="FIDO DOMAIN-CONTAINING PROTEIN DDB_G0283145"/>
    <property type="match status" value="1"/>
</dbReference>
<evidence type="ECO:0000259" key="3">
    <source>
        <dbReference type="PROSITE" id="PS51459"/>
    </source>
</evidence>
<dbReference type="GO" id="GO:0005524">
    <property type="term" value="F:ATP binding"/>
    <property type="evidence" value="ECO:0007669"/>
    <property type="project" value="UniProtKB-KW"/>
</dbReference>
<feature type="binding site" evidence="2">
    <location>
        <begin position="188"/>
        <end position="195"/>
    </location>
    <ligand>
        <name>ATP</name>
        <dbReference type="ChEBI" id="CHEBI:30616"/>
    </ligand>
</feature>